<dbReference type="InterPro" id="IPR029046">
    <property type="entry name" value="LolA/LolB/LppX"/>
</dbReference>
<sequence length="194" mass="21723">MKRRHLLLATLPLSATAAPLAEIQQRLHQPALARGRFEQDKRLAGFAKPLKSTGDYLLVRGKGVLWRTLTPFASQLALTRDAIRADHFQLDAGKEPSVRVVTGLMLALLDGNLAALQSQFELSGSLRGAQGWQAELKPREAALARLFQRIELEGDRQVRRIQLFEAQGDQTLIRFDEQQREPAAPNEEEARRLA</sequence>
<keyword evidence="1 2" id="KW-0732">Signal</keyword>
<dbReference type="AlphaFoldDB" id="A0A931NID3"/>
<protein>
    <submittedName>
        <fullName evidence="3">Outer membrane lipoprotein carrier protein LolA</fullName>
    </submittedName>
</protein>
<evidence type="ECO:0000313" key="3">
    <source>
        <dbReference type="EMBL" id="MBH9577445.1"/>
    </source>
</evidence>
<dbReference type="SUPFAM" id="SSF89392">
    <property type="entry name" value="Prokaryotic lipoproteins and lipoprotein localization factors"/>
    <property type="match status" value="1"/>
</dbReference>
<organism evidence="3 4">
    <name type="scientific">Inhella proteolytica</name>
    <dbReference type="NCBI Taxonomy" id="2795029"/>
    <lineage>
        <taxon>Bacteria</taxon>
        <taxon>Pseudomonadati</taxon>
        <taxon>Pseudomonadota</taxon>
        <taxon>Betaproteobacteria</taxon>
        <taxon>Burkholderiales</taxon>
        <taxon>Sphaerotilaceae</taxon>
        <taxon>Inhella</taxon>
    </lineage>
</organism>
<dbReference type="Gene3D" id="2.50.20.10">
    <property type="entry name" value="Lipoprotein localisation LolA/LolB/LppX"/>
    <property type="match status" value="1"/>
</dbReference>
<dbReference type="Proteomes" id="UP000613266">
    <property type="component" value="Unassembled WGS sequence"/>
</dbReference>
<dbReference type="RefSeq" id="WP_198111211.1">
    <property type="nucleotide sequence ID" value="NZ_JAEDAK010000006.1"/>
</dbReference>
<name>A0A931NID3_9BURK</name>
<accession>A0A931NID3</accession>
<feature type="chain" id="PRO_5037966341" evidence="2">
    <location>
        <begin position="18"/>
        <end position="194"/>
    </location>
</feature>
<evidence type="ECO:0000313" key="4">
    <source>
        <dbReference type="Proteomes" id="UP000613266"/>
    </source>
</evidence>
<gene>
    <name evidence="3" type="ORF">I7X39_11085</name>
</gene>
<dbReference type="CDD" id="cd16325">
    <property type="entry name" value="LolA"/>
    <property type="match status" value="1"/>
</dbReference>
<dbReference type="EMBL" id="JAEDAK010000006">
    <property type="protein sequence ID" value="MBH9577445.1"/>
    <property type="molecule type" value="Genomic_DNA"/>
</dbReference>
<keyword evidence="4" id="KW-1185">Reference proteome</keyword>
<comment type="caution">
    <text evidence="3">The sequence shown here is derived from an EMBL/GenBank/DDBJ whole genome shotgun (WGS) entry which is preliminary data.</text>
</comment>
<dbReference type="InterPro" id="IPR004564">
    <property type="entry name" value="OM_lipoprot_carrier_LolA-like"/>
</dbReference>
<dbReference type="Pfam" id="PF03548">
    <property type="entry name" value="LolA"/>
    <property type="match status" value="1"/>
</dbReference>
<evidence type="ECO:0000256" key="2">
    <source>
        <dbReference type="SAM" id="SignalP"/>
    </source>
</evidence>
<keyword evidence="3" id="KW-0449">Lipoprotein</keyword>
<proteinExistence type="predicted"/>
<reference evidence="3" key="1">
    <citation type="submission" date="2020-12" db="EMBL/GenBank/DDBJ databases">
        <title>The genome sequence of Inhella sp. 1Y17.</title>
        <authorList>
            <person name="Liu Y."/>
        </authorList>
    </citation>
    <scope>NUCLEOTIDE SEQUENCE</scope>
    <source>
        <strain evidence="3">1Y17</strain>
    </source>
</reference>
<evidence type="ECO:0000256" key="1">
    <source>
        <dbReference type="ARBA" id="ARBA00022729"/>
    </source>
</evidence>
<feature type="signal peptide" evidence="2">
    <location>
        <begin position="1"/>
        <end position="17"/>
    </location>
</feature>